<dbReference type="Proteomes" id="UP000186817">
    <property type="component" value="Unassembled WGS sequence"/>
</dbReference>
<dbReference type="AlphaFoldDB" id="A0A1Q9CBS0"/>
<evidence type="ECO:0000256" key="2">
    <source>
        <dbReference type="SAM" id="MobiDB-lite"/>
    </source>
</evidence>
<dbReference type="OrthoDB" id="433440at2759"/>
<name>A0A1Q9CBS0_SYMMI</name>
<feature type="compositionally biased region" description="Basic and acidic residues" evidence="2">
    <location>
        <begin position="19"/>
        <end position="48"/>
    </location>
</feature>
<feature type="region of interest" description="Disordered" evidence="2">
    <location>
        <begin position="19"/>
        <end position="61"/>
    </location>
</feature>
<evidence type="ECO:0000313" key="4">
    <source>
        <dbReference type="Proteomes" id="UP000186817"/>
    </source>
</evidence>
<reference evidence="3 4" key="1">
    <citation type="submission" date="2016-02" db="EMBL/GenBank/DDBJ databases">
        <title>Genome analysis of coral dinoflagellate symbionts highlights evolutionary adaptations to a symbiotic lifestyle.</title>
        <authorList>
            <person name="Aranda M."/>
            <person name="Li Y."/>
            <person name="Liew Y.J."/>
            <person name="Baumgarten S."/>
            <person name="Simakov O."/>
            <person name="Wilson M."/>
            <person name="Piel J."/>
            <person name="Ashoor H."/>
            <person name="Bougouffa S."/>
            <person name="Bajic V.B."/>
            <person name="Ryu T."/>
            <person name="Ravasi T."/>
            <person name="Bayer T."/>
            <person name="Micklem G."/>
            <person name="Kim H."/>
            <person name="Bhak J."/>
            <person name="Lajeunesse T.C."/>
            <person name="Voolstra C.R."/>
        </authorList>
    </citation>
    <scope>NUCLEOTIDE SEQUENCE [LARGE SCALE GENOMIC DNA]</scope>
    <source>
        <strain evidence="3 4">CCMP2467</strain>
    </source>
</reference>
<feature type="coiled-coil region" evidence="1">
    <location>
        <begin position="149"/>
        <end position="197"/>
    </location>
</feature>
<feature type="region of interest" description="Disordered" evidence="2">
    <location>
        <begin position="384"/>
        <end position="533"/>
    </location>
</feature>
<gene>
    <name evidence="3" type="ORF">AK812_SmicGene39215</name>
</gene>
<protein>
    <submittedName>
        <fullName evidence="3">Uncharacterized protein</fullName>
    </submittedName>
</protein>
<organism evidence="3 4">
    <name type="scientific">Symbiodinium microadriaticum</name>
    <name type="common">Dinoflagellate</name>
    <name type="synonym">Zooxanthella microadriatica</name>
    <dbReference type="NCBI Taxonomy" id="2951"/>
    <lineage>
        <taxon>Eukaryota</taxon>
        <taxon>Sar</taxon>
        <taxon>Alveolata</taxon>
        <taxon>Dinophyceae</taxon>
        <taxon>Suessiales</taxon>
        <taxon>Symbiodiniaceae</taxon>
        <taxon>Symbiodinium</taxon>
    </lineage>
</organism>
<feature type="compositionally biased region" description="Basic and acidic residues" evidence="2">
    <location>
        <begin position="404"/>
        <end position="423"/>
    </location>
</feature>
<keyword evidence="1" id="KW-0175">Coiled coil</keyword>
<feature type="compositionally biased region" description="Basic and acidic residues" evidence="2">
    <location>
        <begin position="464"/>
        <end position="475"/>
    </location>
</feature>
<proteinExistence type="predicted"/>
<evidence type="ECO:0000256" key="1">
    <source>
        <dbReference type="SAM" id="Coils"/>
    </source>
</evidence>
<dbReference type="EMBL" id="LSRX01001385">
    <property type="protein sequence ID" value="OLP80375.1"/>
    <property type="molecule type" value="Genomic_DNA"/>
</dbReference>
<evidence type="ECO:0000313" key="3">
    <source>
        <dbReference type="EMBL" id="OLP80375.1"/>
    </source>
</evidence>
<comment type="caution">
    <text evidence="3">The sequence shown here is derived from an EMBL/GenBank/DDBJ whole genome shotgun (WGS) entry which is preliminary data.</text>
</comment>
<sequence>MILHVCEMIQDPANSAVHTRIDKDTIAEKAEKAEEPTEAAKPEESKDQEMEEVDPAEGMSIADVCREKYNLSENAIEMRLEEDKQDSVRAALEMLESSVDQLPKEYGNHLERLSADFDKWTTELLETIAVTEDEVETNTIKRDGTQDARELALTRKAEAELKKLEAENDIKAAEKEINEYDEQLEEIGKAREKLKAGRQAVRETLQVSERVLQMLKHTVRQLRAVGSINEAVKKNLFQDEEKKGSAQLQILRIMTQKRKSGMETPRSMPSVAVTDDEGEGHRKRVRGTDKPNEPADPPRTPRTQQPKVKLEAKVAPDILQEKEVQKERKDRKRDLEGVHDKWLLKREWKESRGANMGFNMTDDNGKKRIAVGWGNHTVQKCRLNKTGIDPSKPDMSLVNPKKPKVGEKVIDIEAEEEKKKEKSTTGASSSAKPNIFTTPDGKVRPNPKWGEERPRVKEKKMPKKGKESKDKEKKEKKEHKDKKHKKDKKDKDQRAESPEKGHEEPEGEEKMKEKAQGRLEATVDSPPPSVEKCDSDPVIQGLTSATLRSAPLLANAPVKSARLWGLGRYPRKGAGAGGRLFPFAADARPLIPIFKMGDVLAAKLAKGASELFLLTHHKVADDIQGELYENGVDTVAKFAAAATDEADLKKMLQDSFSIDPTESLKLRAQAAGVVVAWKTAISRVERQAEAEATHEVCVTSLSR</sequence>
<feature type="region of interest" description="Disordered" evidence="2">
    <location>
        <begin position="256"/>
        <end position="309"/>
    </location>
</feature>
<accession>A0A1Q9CBS0</accession>
<keyword evidence="4" id="KW-1185">Reference proteome</keyword>
<feature type="compositionally biased region" description="Basic residues" evidence="2">
    <location>
        <begin position="476"/>
        <end position="488"/>
    </location>
</feature>
<feature type="compositionally biased region" description="Basic and acidic residues" evidence="2">
    <location>
        <begin position="489"/>
        <end position="517"/>
    </location>
</feature>